<protein>
    <submittedName>
        <fullName evidence="2">Thiol reductase thioredoxin</fullName>
    </submittedName>
</protein>
<dbReference type="CDD" id="cd02947">
    <property type="entry name" value="TRX_family"/>
    <property type="match status" value="1"/>
</dbReference>
<evidence type="ECO:0000313" key="2">
    <source>
        <dbReference type="EMBL" id="PRP70376.1"/>
    </source>
</evidence>
<feature type="domain" description="Thioredoxin" evidence="1">
    <location>
        <begin position="13"/>
        <end position="100"/>
    </location>
</feature>
<dbReference type="InterPro" id="IPR013766">
    <property type="entry name" value="Thioredoxin_domain"/>
</dbReference>
<dbReference type="Proteomes" id="UP000239469">
    <property type="component" value="Unassembled WGS sequence"/>
</dbReference>
<proteinExistence type="predicted"/>
<evidence type="ECO:0000313" key="3">
    <source>
        <dbReference type="Proteomes" id="UP000239469"/>
    </source>
</evidence>
<dbReference type="RefSeq" id="WP_106076998.1">
    <property type="nucleotide sequence ID" value="NZ_MTBD01000026.1"/>
</dbReference>
<sequence length="103" mass="11178">MAHYLADNPTPEAVAALPGLTLLEFGVDWCPHCQGAQALLAQFLSARPGLHHLALEDGKGRPLGRVYRVKLWPSFILLRNGAEIARAVRPQGLAELESLMRGA</sequence>
<dbReference type="Gene3D" id="3.40.30.10">
    <property type="entry name" value="Glutaredoxin"/>
    <property type="match status" value="1"/>
</dbReference>
<evidence type="ECO:0000259" key="1">
    <source>
        <dbReference type="Pfam" id="PF00085"/>
    </source>
</evidence>
<dbReference type="EMBL" id="MTBD01000026">
    <property type="protein sequence ID" value="PRP70376.1"/>
    <property type="molecule type" value="Genomic_DNA"/>
</dbReference>
<name>A0A2S9X3W7_9NEIS</name>
<dbReference type="SUPFAM" id="SSF52833">
    <property type="entry name" value="Thioredoxin-like"/>
    <property type="match status" value="1"/>
</dbReference>
<dbReference type="AlphaFoldDB" id="A0A2S9X3W7"/>
<organism evidence="2 3">
    <name type="scientific">Chromobacterium amazonense</name>
    <dbReference type="NCBI Taxonomy" id="1382803"/>
    <lineage>
        <taxon>Bacteria</taxon>
        <taxon>Pseudomonadati</taxon>
        <taxon>Pseudomonadota</taxon>
        <taxon>Betaproteobacteria</taxon>
        <taxon>Neisseriales</taxon>
        <taxon>Chromobacteriaceae</taxon>
        <taxon>Chromobacterium</taxon>
    </lineage>
</organism>
<dbReference type="Pfam" id="PF00085">
    <property type="entry name" value="Thioredoxin"/>
    <property type="match status" value="1"/>
</dbReference>
<dbReference type="InterPro" id="IPR036249">
    <property type="entry name" value="Thioredoxin-like_sf"/>
</dbReference>
<reference evidence="2 3" key="1">
    <citation type="submission" date="2017-01" db="EMBL/GenBank/DDBJ databases">
        <title>New insights into the genetic diversity of Chromobacterium isolated from tropical freshwater lake.</title>
        <authorList>
            <person name="Santos A.B."/>
            <person name="Nascimento A.M."/>
            <person name="Da Silva P.C."/>
        </authorList>
    </citation>
    <scope>NUCLEOTIDE SEQUENCE [LARGE SCALE GENOMIC DNA]</scope>
    <source>
        <strain evidence="2 3">56AF</strain>
    </source>
</reference>
<dbReference type="OrthoDB" id="215495at2"/>
<gene>
    <name evidence="2" type="ORF">BUE93_12035</name>
</gene>
<comment type="caution">
    <text evidence="2">The sequence shown here is derived from an EMBL/GenBank/DDBJ whole genome shotgun (WGS) entry which is preliminary data.</text>
</comment>
<accession>A0A2S9X3W7</accession>